<comment type="similarity">
    <text evidence="1">In the N-terminal section; belongs to the MIP18 family.</text>
</comment>
<dbReference type="Proteomes" id="UP000235122">
    <property type="component" value="Unassembled WGS sequence"/>
</dbReference>
<dbReference type="SUPFAM" id="SSF117916">
    <property type="entry name" value="Fe-S cluster assembly (FSCA) domain-like"/>
    <property type="match status" value="1"/>
</dbReference>
<comment type="similarity">
    <text evidence="2">In the C-terminal section; belongs to the Mrp/NBP35 ATP-binding proteins family.</text>
</comment>
<dbReference type="Pfam" id="PF10609">
    <property type="entry name" value="ParA"/>
    <property type="match status" value="1"/>
</dbReference>
<keyword evidence="4 9" id="KW-0547">Nucleotide-binding</keyword>
<evidence type="ECO:0000256" key="2">
    <source>
        <dbReference type="ARBA" id="ARBA00008205"/>
    </source>
</evidence>
<dbReference type="HAMAP" id="MF_02040">
    <property type="entry name" value="Mrp_NBP35"/>
    <property type="match status" value="1"/>
</dbReference>
<dbReference type="GO" id="GO:0016226">
    <property type="term" value="P:iron-sulfur cluster assembly"/>
    <property type="evidence" value="ECO:0007669"/>
    <property type="project" value="InterPro"/>
</dbReference>
<comment type="function">
    <text evidence="9">Binds and transfers iron-sulfur (Fe-S) clusters to target apoproteins. Can hydrolyze ATP.</text>
</comment>
<feature type="domain" description="MIP18 family-like" evidence="10">
    <location>
        <begin position="5"/>
        <end position="75"/>
    </location>
</feature>
<dbReference type="InterPro" id="IPR002744">
    <property type="entry name" value="MIP18-like"/>
</dbReference>
<organism evidence="11 12">
    <name type="scientific">Winkia neuii</name>
    <dbReference type="NCBI Taxonomy" id="33007"/>
    <lineage>
        <taxon>Bacteria</taxon>
        <taxon>Bacillati</taxon>
        <taxon>Actinomycetota</taxon>
        <taxon>Actinomycetes</taxon>
        <taxon>Actinomycetales</taxon>
        <taxon>Actinomycetaceae</taxon>
        <taxon>Winkia</taxon>
    </lineage>
</organism>
<evidence type="ECO:0000256" key="3">
    <source>
        <dbReference type="ARBA" id="ARBA00022723"/>
    </source>
</evidence>
<keyword evidence="3 9" id="KW-0479">Metal-binding</keyword>
<dbReference type="EMBL" id="PKKO01000002">
    <property type="protein sequence ID" value="PKY72777.1"/>
    <property type="molecule type" value="Genomic_DNA"/>
</dbReference>
<comment type="caution">
    <text evidence="11">The sequence shown here is derived from an EMBL/GenBank/DDBJ whole genome shotgun (WGS) entry which is preliminary data.</text>
</comment>
<dbReference type="InterPro" id="IPR034904">
    <property type="entry name" value="FSCA_dom_sf"/>
</dbReference>
<keyword evidence="6 9" id="KW-0067">ATP-binding</keyword>
<comment type="similarity">
    <text evidence="9">Belongs to the Mrp/NBP35 ATP-binding proteins family.</text>
</comment>
<sequence>MTELEQAVTQAMQSVIDPELRRPITDLDMVREVSVKDGVATIDIDLTVAGCPLQSTIKEDATKAALTVEGISQAQIRLGVMNEEQRKALREKLSGPTREVPFAKPDSLTRVIAVASGKGGVGKSSVTANLAVALAKQGLKVGVVDADIYGFSIPRMLGVEHEPTMIDGMIVPPVAHDVKVMSIGMFVPDGQPVVWRGPMLHRALQQFLTDVYWGDLDVLLLDLPPGTGDVALSIAQLLPGSEILLVTTPQIAAAEVAERSGSIAAQTHQRVIGVVENMAYMSTPDGQKLQIFGEGGGETVSARLATVLGYPVPLLAQIPLDMDLRIGGDNGTPVALSEGEAASALQALAGKLAHHSRGLSGRNLGVSPL</sequence>
<dbReference type="CDD" id="cd02037">
    <property type="entry name" value="Mrp_NBP35"/>
    <property type="match status" value="1"/>
</dbReference>
<evidence type="ECO:0000256" key="4">
    <source>
        <dbReference type="ARBA" id="ARBA00022741"/>
    </source>
</evidence>
<keyword evidence="12" id="KW-1185">Reference proteome</keyword>
<dbReference type="SUPFAM" id="SSF52540">
    <property type="entry name" value="P-loop containing nucleoside triphosphate hydrolases"/>
    <property type="match status" value="1"/>
</dbReference>
<dbReference type="Gene3D" id="3.30.300.130">
    <property type="entry name" value="Fe-S cluster assembly (FSCA)"/>
    <property type="match status" value="1"/>
</dbReference>
<evidence type="ECO:0000256" key="6">
    <source>
        <dbReference type="ARBA" id="ARBA00022840"/>
    </source>
</evidence>
<dbReference type="InterPro" id="IPR000808">
    <property type="entry name" value="Mrp-like_CS"/>
</dbReference>
<dbReference type="RefSeq" id="WP_024331004.1">
    <property type="nucleotide sequence ID" value="NZ_JASOXK010000002.1"/>
</dbReference>
<feature type="binding site" evidence="9">
    <location>
        <begin position="117"/>
        <end position="124"/>
    </location>
    <ligand>
        <name>ATP</name>
        <dbReference type="ChEBI" id="CHEBI:30616"/>
    </ligand>
</feature>
<evidence type="ECO:0000256" key="1">
    <source>
        <dbReference type="ARBA" id="ARBA00007352"/>
    </source>
</evidence>
<dbReference type="InterPro" id="IPR033756">
    <property type="entry name" value="YlxH/NBP35"/>
</dbReference>
<name>A0A2I1INS8_9ACTO</name>
<comment type="subunit">
    <text evidence="9">Homodimer.</text>
</comment>
<evidence type="ECO:0000256" key="8">
    <source>
        <dbReference type="ARBA" id="ARBA00023014"/>
    </source>
</evidence>
<reference evidence="11 12" key="1">
    <citation type="submission" date="2017-12" db="EMBL/GenBank/DDBJ databases">
        <title>Phylogenetic diversity of female urinary microbiome.</title>
        <authorList>
            <person name="Thomas-White K."/>
            <person name="Wolfe A.J."/>
        </authorList>
    </citation>
    <scope>NUCLEOTIDE SEQUENCE [LARGE SCALE GENOMIC DNA]</scope>
    <source>
        <strain evidence="11 12">UMB0402</strain>
    </source>
</reference>
<dbReference type="Pfam" id="PF01883">
    <property type="entry name" value="FeS_assembly_P"/>
    <property type="match status" value="1"/>
</dbReference>
<dbReference type="AlphaFoldDB" id="A0A2I1INS8"/>
<keyword evidence="7 9" id="KW-0408">Iron</keyword>
<dbReference type="InterPro" id="IPR044304">
    <property type="entry name" value="NUBPL-like"/>
</dbReference>
<dbReference type="InterPro" id="IPR027417">
    <property type="entry name" value="P-loop_NTPase"/>
</dbReference>
<keyword evidence="8 9" id="KW-0411">Iron-sulfur</keyword>
<dbReference type="PROSITE" id="PS01215">
    <property type="entry name" value="MRP"/>
    <property type="match status" value="1"/>
</dbReference>
<dbReference type="GO" id="GO:0005524">
    <property type="term" value="F:ATP binding"/>
    <property type="evidence" value="ECO:0007669"/>
    <property type="project" value="UniProtKB-UniRule"/>
</dbReference>
<dbReference type="GO" id="GO:0051539">
    <property type="term" value="F:4 iron, 4 sulfur cluster binding"/>
    <property type="evidence" value="ECO:0007669"/>
    <property type="project" value="TreeGrafter"/>
</dbReference>
<dbReference type="InterPro" id="IPR019591">
    <property type="entry name" value="Mrp/NBP35_ATP-bd"/>
</dbReference>
<gene>
    <name evidence="11" type="ORF">CYJ19_03810</name>
</gene>
<evidence type="ECO:0000256" key="7">
    <source>
        <dbReference type="ARBA" id="ARBA00023004"/>
    </source>
</evidence>
<dbReference type="PANTHER" id="PTHR42961:SF2">
    <property type="entry name" value="IRON-SULFUR PROTEIN NUBPL"/>
    <property type="match status" value="1"/>
</dbReference>
<evidence type="ECO:0000256" key="9">
    <source>
        <dbReference type="HAMAP-Rule" id="MF_02040"/>
    </source>
</evidence>
<dbReference type="FunFam" id="3.40.50.300:FF:000304">
    <property type="entry name" value="Iron-sulfur cluster carrier protein"/>
    <property type="match status" value="1"/>
</dbReference>
<dbReference type="PANTHER" id="PTHR42961">
    <property type="entry name" value="IRON-SULFUR PROTEIN NUBPL"/>
    <property type="match status" value="1"/>
</dbReference>
<dbReference type="GO" id="GO:0140663">
    <property type="term" value="F:ATP-dependent FeS chaperone activity"/>
    <property type="evidence" value="ECO:0007669"/>
    <property type="project" value="InterPro"/>
</dbReference>
<protein>
    <recommendedName>
        <fullName evidence="9">Iron-sulfur cluster carrier protein</fullName>
    </recommendedName>
</protein>
<dbReference type="STRING" id="33007.HMPREF3198_01463"/>
<accession>A0A2I1INS8</accession>
<proteinExistence type="inferred from homology"/>
<evidence type="ECO:0000313" key="11">
    <source>
        <dbReference type="EMBL" id="PKY72777.1"/>
    </source>
</evidence>
<evidence type="ECO:0000256" key="5">
    <source>
        <dbReference type="ARBA" id="ARBA00022801"/>
    </source>
</evidence>
<dbReference type="Gene3D" id="3.40.50.300">
    <property type="entry name" value="P-loop containing nucleotide triphosphate hydrolases"/>
    <property type="match status" value="1"/>
</dbReference>
<evidence type="ECO:0000313" key="12">
    <source>
        <dbReference type="Proteomes" id="UP000235122"/>
    </source>
</evidence>
<evidence type="ECO:0000259" key="10">
    <source>
        <dbReference type="Pfam" id="PF01883"/>
    </source>
</evidence>
<dbReference type="GeneID" id="35867645"/>
<keyword evidence="5 9" id="KW-0378">Hydrolase</keyword>
<dbReference type="GO" id="GO:0016887">
    <property type="term" value="F:ATP hydrolysis activity"/>
    <property type="evidence" value="ECO:0007669"/>
    <property type="project" value="UniProtKB-UniRule"/>
</dbReference>
<dbReference type="GO" id="GO:0046872">
    <property type="term" value="F:metal ion binding"/>
    <property type="evidence" value="ECO:0007669"/>
    <property type="project" value="UniProtKB-KW"/>
</dbReference>